<dbReference type="Pfam" id="PF09335">
    <property type="entry name" value="VTT_dom"/>
    <property type="match status" value="1"/>
</dbReference>
<dbReference type="InterPro" id="IPR051311">
    <property type="entry name" value="DedA_domain"/>
</dbReference>
<evidence type="ECO:0000256" key="5">
    <source>
        <dbReference type="ARBA" id="ARBA00022989"/>
    </source>
</evidence>
<dbReference type="PANTHER" id="PTHR42709">
    <property type="entry name" value="ALKALINE PHOSPHATASE LIKE PROTEIN"/>
    <property type="match status" value="1"/>
</dbReference>
<keyword evidence="5 7" id="KW-1133">Transmembrane helix</keyword>
<evidence type="ECO:0000256" key="1">
    <source>
        <dbReference type="ARBA" id="ARBA00004651"/>
    </source>
</evidence>
<dbReference type="PANTHER" id="PTHR42709:SF6">
    <property type="entry name" value="UNDECAPRENYL PHOSPHATE TRANSPORTER A"/>
    <property type="match status" value="1"/>
</dbReference>
<proteinExistence type="inferred from homology"/>
<keyword evidence="10" id="KW-1185">Reference proteome</keyword>
<feature type="domain" description="VTT" evidence="8">
    <location>
        <begin position="30"/>
        <end position="161"/>
    </location>
</feature>
<evidence type="ECO:0000313" key="9">
    <source>
        <dbReference type="EMBL" id="KAB1435985.1"/>
    </source>
</evidence>
<comment type="subcellular location">
    <subcellularLocation>
        <location evidence="1">Cell membrane</location>
        <topology evidence="1">Multi-pass membrane protein</topology>
    </subcellularLocation>
</comment>
<dbReference type="InterPro" id="IPR032816">
    <property type="entry name" value="VTT_dom"/>
</dbReference>
<dbReference type="RefSeq" id="WP_151147837.1">
    <property type="nucleotide sequence ID" value="NZ_WAGX01000007.1"/>
</dbReference>
<keyword evidence="6 7" id="KW-0472">Membrane</keyword>
<dbReference type="GO" id="GO:0005886">
    <property type="term" value="C:plasma membrane"/>
    <property type="evidence" value="ECO:0007669"/>
    <property type="project" value="UniProtKB-SubCell"/>
</dbReference>
<comment type="similarity">
    <text evidence="2">Belongs to the DedA family.</text>
</comment>
<name>A0A7V7QIE2_9FIRM</name>
<sequence>MQNLVLQIMSQYGYIGIMFLIAIENIFPPIPSEVILTFGGFMTTYTSLHVIGVIISATFGSLIGAIFLYGIGSYLSPERLGKLLDGKLGKILNLRKEDMMNACEWFNQKGKSTVLFCRCIPIIRSLISIPAGMAEMQMSVFLLFTTIGSLIWNTALVCLGAALGASWEKIIEKTGVLSQIILMLLLFGITFIAMRIVKKKLCLMEENKSIRKK</sequence>
<organism evidence="9 10">
    <name type="scientific">Candidatus Galacturonatibacter soehngenii</name>
    <dbReference type="NCBI Taxonomy" id="2307010"/>
    <lineage>
        <taxon>Bacteria</taxon>
        <taxon>Bacillati</taxon>
        <taxon>Bacillota</taxon>
        <taxon>Clostridia</taxon>
        <taxon>Lachnospirales</taxon>
        <taxon>Lachnospiraceae</taxon>
        <taxon>Candidatus Galacturonatibacter</taxon>
    </lineage>
</organism>
<gene>
    <name evidence="9" type="ORF">F7O84_16580</name>
</gene>
<feature type="transmembrane region" description="Helical" evidence="7">
    <location>
        <begin position="12"/>
        <end position="30"/>
    </location>
</feature>
<evidence type="ECO:0000256" key="3">
    <source>
        <dbReference type="ARBA" id="ARBA00022475"/>
    </source>
</evidence>
<evidence type="ECO:0000256" key="6">
    <source>
        <dbReference type="ARBA" id="ARBA00023136"/>
    </source>
</evidence>
<evidence type="ECO:0000256" key="4">
    <source>
        <dbReference type="ARBA" id="ARBA00022692"/>
    </source>
</evidence>
<evidence type="ECO:0000256" key="2">
    <source>
        <dbReference type="ARBA" id="ARBA00010792"/>
    </source>
</evidence>
<evidence type="ECO:0000259" key="8">
    <source>
        <dbReference type="Pfam" id="PF09335"/>
    </source>
</evidence>
<keyword evidence="4 7" id="KW-0812">Transmembrane</keyword>
<dbReference type="EMBL" id="WAGX01000007">
    <property type="protein sequence ID" value="KAB1435985.1"/>
    <property type="molecule type" value="Genomic_DNA"/>
</dbReference>
<feature type="transmembrane region" description="Helical" evidence="7">
    <location>
        <begin position="50"/>
        <end position="72"/>
    </location>
</feature>
<feature type="transmembrane region" description="Helical" evidence="7">
    <location>
        <begin position="176"/>
        <end position="197"/>
    </location>
</feature>
<evidence type="ECO:0000256" key="7">
    <source>
        <dbReference type="SAM" id="Phobius"/>
    </source>
</evidence>
<dbReference type="OrthoDB" id="9813426at2"/>
<dbReference type="AlphaFoldDB" id="A0A7V7QIE2"/>
<keyword evidence="3" id="KW-1003">Cell membrane</keyword>
<reference evidence="9 10" key="1">
    <citation type="submission" date="2019-09" db="EMBL/GenBank/DDBJ databases">
        <authorList>
            <person name="Valk L.C."/>
        </authorList>
    </citation>
    <scope>NUCLEOTIDE SEQUENCE [LARGE SCALE GENOMIC DNA]</scope>
    <source>
        <strain evidence="9">GalUA</strain>
    </source>
</reference>
<dbReference type="Proteomes" id="UP000461768">
    <property type="component" value="Unassembled WGS sequence"/>
</dbReference>
<comment type="caution">
    <text evidence="9">The sequence shown here is derived from an EMBL/GenBank/DDBJ whole genome shotgun (WGS) entry which is preliminary data.</text>
</comment>
<protein>
    <submittedName>
        <fullName evidence="9">DedA family protein</fullName>
    </submittedName>
</protein>
<feature type="transmembrane region" description="Helical" evidence="7">
    <location>
        <begin position="140"/>
        <end position="164"/>
    </location>
</feature>
<reference evidence="9 10" key="2">
    <citation type="submission" date="2020-02" db="EMBL/GenBank/DDBJ databases">
        <title>Candidatus Galacturonibacter soehngenii shows hetero-acetogenic catabolism of galacturonic acid but lacks a canonical carbon monoxide dehydrogenase/acetyl-CoA synthase complex.</title>
        <authorList>
            <person name="Diender M."/>
            <person name="Stouten G.R."/>
            <person name="Petersen J.F."/>
            <person name="Nielsen P.H."/>
            <person name="Dueholm M.S."/>
            <person name="Pronk J.T."/>
            <person name="Van Loosdrecht M.C.M."/>
        </authorList>
    </citation>
    <scope>NUCLEOTIDE SEQUENCE [LARGE SCALE GENOMIC DNA]</scope>
    <source>
        <strain evidence="9">GalUA</strain>
    </source>
</reference>
<accession>A0A7V7QIE2</accession>
<evidence type="ECO:0000313" key="10">
    <source>
        <dbReference type="Proteomes" id="UP000461768"/>
    </source>
</evidence>